<comment type="catalytic activity">
    <reaction evidence="9">
        <text>GMP + ATP = GDP + ADP</text>
        <dbReference type="Rhea" id="RHEA:20780"/>
        <dbReference type="ChEBI" id="CHEBI:30616"/>
        <dbReference type="ChEBI" id="CHEBI:58115"/>
        <dbReference type="ChEBI" id="CHEBI:58189"/>
        <dbReference type="ChEBI" id="CHEBI:456216"/>
        <dbReference type="EC" id="2.7.4.8"/>
    </reaction>
</comment>
<comment type="caution">
    <text evidence="11">The sequence shown here is derived from an EMBL/GenBank/DDBJ whole genome shotgun (WGS) entry which is preliminary data.</text>
</comment>
<evidence type="ECO:0000256" key="8">
    <source>
        <dbReference type="ARBA" id="ARBA00030128"/>
    </source>
</evidence>
<feature type="domain" description="Guanylate kinase-like" evidence="10">
    <location>
        <begin position="4"/>
        <end position="182"/>
    </location>
</feature>
<keyword evidence="4 9" id="KW-0808">Transferase</keyword>
<dbReference type="FunFam" id="3.30.63.10:FF:000002">
    <property type="entry name" value="Guanylate kinase 1"/>
    <property type="match status" value="1"/>
</dbReference>
<dbReference type="PANTHER" id="PTHR23117">
    <property type="entry name" value="GUANYLATE KINASE-RELATED"/>
    <property type="match status" value="1"/>
</dbReference>
<keyword evidence="5 9" id="KW-0547">Nucleotide-binding</keyword>
<gene>
    <name evidence="9" type="primary">gmk</name>
    <name evidence="11" type="ORF">TPSD3_07810</name>
</gene>
<dbReference type="SMART" id="SM00072">
    <property type="entry name" value="GuKc"/>
    <property type="match status" value="1"/>
</dbReference>
<dbReference type="InterPro" id="IPR008144">
    <property type="entry name" value="Guanylate_kin-like_dom"/>
</dbReference>
<name>A0A251X898_9GAMM</name>
<organism evidence="11 12">
    <name type="scientific">Thioflexithrix psekupsensis</name>
    <dbReference type="NCBI Taxonomy" id="1570016"/>
    <lineage>
        <taxon>Bacteria</taxon>
        <taxon>Pseudomonadati</taxon>
        <taxon>Pseudomonadota</taxon>
        <taxon>Gammaproteobacteria</taxon>
        <taxon>Thiotrichales</taxon>
        <taxon>Thioflexithrix</taxon>
    </lineage>
</organism>
<dbReference type="PROSITE" id="PS50052">
    <property type="entry name" value="GUANYLATE_KINASE_2"/>
    <property type="match status" value="1"/>
</dbReference>
<dbReference type="HAMAP" id="MF_00328">
    <property type="entry name" value="Guanylate_kinase"/>
    <property type="match status" value="1"/>
</dbReference>
<comment type="function">
    <text evidence="9">Essential for recycling GMP and indirectly, cGMP.</text>
</comment>
<evidence type="ECO:0000256" key="5">
    <source>
        <dbReference type="ARBA" id="ARBA00022741"/>
    </source>
</evidence>
<dbReference type="InterPro" id="IPR020590">
    <property type="entry name" value="Guanylate_kinase_CS"/>
</dbReference>
<dbReference type="SUPFAM" id="SSF52540">
    <property type="entry name" value="P-loop containing nucleoside triphosphate hydrolases"/>
    <property type="match status" value="1"/>
</dbReference>
<dbReference type="EMBL" id="MSLT01000012">
    <property type="protein sequence ID" value="OUD14226.1"/>
    <property type="molecule type" value="Genomic_DNA"/>
</dbReference>
<reference evidence="11 12" key="1">
    <citation type="submission" date="2016-12" db="EMBL/GenBank/DDBJ databases">
        <title>Thioflexothrix psekupsii D3 genome sequencing and assembly.</title>
        <authorList>
            <person name="Fomenkov A."/>
            <person name="Vincze T."/>
            <person name="Grabovich M."/>
            <person name="Anton B.P."/>
            <person name="Dubinina G."/>
            <person name="Orlova M."/>
            <person name="Belousova E."/>
            <person name="Roberts R.J."/>
        </authorList>
    </citation>
    <scope>NUCLEOTIDE SEQUENCE [LARGE SCALE GENOMIC DNA]</scope>
    <source>
        <strain evidence="11">D3</strain>
    </source>
</reference>
<accession>A0A251X898</accession>
<keyword evidence="6 9" id="KW-0418">Kinase</keyword>
<protein>
    <recommendedName>
        <fullName evidence="3 9">Guanylate kinase</fullName>
        <ecNumber evidence="2 9">2.7.4.8</ecNumber>
    </recommendedName>
    <alternativeName>
        <fullName evidence="8 9">GMP kinase</fullName>
    </alternativeName>
</protein>
<dbReference type="AlphaFoldDB" id="A0A251X898"/>
<dbReference type="PROSITE" id="PS00856">
    <property type="entry name" value="GUANYLATE_KINASE_1"/>
    <property type="match status" value="1"/>
</dbReference>
<evidence type="ECO:0000256" key="3">
    <source>
        <dbReference type="ARBA" id="ARBA00016296"/>
    </source>
</evidence>
<dbReference type="RefSeq" id="WP_086488007.1">
    <property type="nucleotide sequence ID" value="NZ_MSLT01000012.1"/>
</dbReference>
<evidence type="ECO:0000313" key="12">
    <source>
        <dbReference type="Proteomes" id="UP000194798"/>
    </source>
</evidence>
<evidence type="ECO:0000256" key="1">
    <source>
        <dbReference type="ARBA" id="ARBA00005790"/>
    </source>
</evidence>
<dbReference type="NCBIfam" id="TIGR03263">
    <property type="entry name" value="guanyl_kin"/>
    <property type="match status" value="1"/>
</dbReference>
<comment type="subcellular location">
    <subcellularLocation>
        <location evidence="9">Cytoplasm</location>
    </subcellularLocation>
</comment>
<keyword evidence="7 9" id="KW-0067">ATP-binding</keyword>
<dbReference type="Pfam" id="PF00625">
    <property type="entry name" value="Guanylate_kin"/>
    <property type="match status" value="1"/>
</dbReference>
<evidence type="ECO:0000256" key="4">
    <source>
        <dbReference type="ARBA" id="ARBA00022679"/>
    </source>
</evidence>
<dbReference type="PANTHER" id="PTHR23117:SF13">
    <property type="entry name" value="GUANYLATE KINASE"/>
    <property type="match status" value="1"/>
</dbReference>
<keyword evidence="9" id="KW-0963">Cytoplasm</keyword>
<sequence length="205" mass="23300">MIHGTLYIVSAPSGAGKTSLVRELVKQTARLIVSVSHTTRTPRPGEQTGRDYHFITVSEFRAMLDDNTFLEHAQVFDNYYGTSKLWVDQQLDNGQDVILEIDWQGARQVRRLYPESVSIFIVPPSQAALAQRLRSRAQDSENVIIKRLQAAVAEMQHFDEYDYLVINEIFAEALYALQAIVSSQRLRVKRQTQAQAGLLQQLLQP</sequence>
<feature type="binding site" evidence="9">
    <location>
        <begin position="11"/>
        <end position="18"/>
    </location>
    <ligand>
        <name>ATP</name>
        <dbReference type="ChEBI" id="CHEBI:30616"/>
    </ligand>
</feature>
<dbReference type="InterPro" id="IPR017665">
    <property type="entry name" value="Guanylate_kinase"/>
</dbReference>
<evidence type="ECO:0000259" key="10">
    <source>
        <dbReference type="PROSITE" id="PS50052"/>
    </source>
</evidence>
<evidence type="ECO:0000313" key="11">
    <source>
        <dbReference type="EMBL" id="OUD14226.1"/>
    </source>
</evidence>
<comment type="similarity">
    <text evidence="1 9">Belongs to the guanylate kinase family.</text>
</comment>
<keyword evidence="12" id="KW-1185">Reference proteome</keyword>
<proteinExistence type="inferred from homology"/>
<dbReference type="GO" id="GO:0005829">
    <property type="term" value="C:cytosol"/>
    <property type="evidence" value="ECO:0007669"/>
    <property type="project" value="TreeGrafter"/>
</dbReference>
<evidence type="ECO:0000256" key="9">
    <source>
        <dbReference type="HAMAP-Rule" id="MF_00328"/>
    </source>
</evidence>
<evidence type="ECO:0000256" key="2">
    <source>
        <dbReference type="ARBA" id="ARBA00012961"/>
    </source>
</evidence>
<evidence type="ECO:0000256" key="7">
    <source>
        <dbReference type="ARBA" id="ARBA00022840"/>
    </source>
</evidence>
<dbReference type="CDD" id="cd00071">
    <property type="entry name" value="GMPK"/>
    <property type="match status" value="1"/>
</dbReference>
<dbReference type="InterPro" id="IPR027417">
    <property type="entry name" value="P-loop_NTPase"/>
</dbReference>
<dbReference type="OrthoDB" id="9808150at2"/>
<dbReference type="InterPro" id="IPR008145">
    <property type="entry name" value="GK/Ca_channel_bsu"/>
</dbReference>
<dbReference type="GO" id="GO:0005524">
    <property type="term" value="F:ATP binding"/>
    <property type="evidence" value="ECO:0007669"/>
    <property type="project" value="UniProtKB-UniRule"/>
</dbReference>
<evidence type="ECO:0000256" key="6">
    <source>
        <dbReference type="ARBA" id="ARBA00022777"/>
    </source>
</evidence>
<dbReference type="Gene3D" id="3.40.50.300">
    <property type="entry name" value="P-loop containing nucleotide triphosphate hydrolases"/>
    <property type="match status" value="1"/>
</dbReference>
<dbReference type="Gene3D" id="3.30.63.10">
    <property type="entry name" value="Guanylate Kinase phosphate binding domain"/>
    <property type="match status" value="1"/>
</dbReference>
<dbReference type="Proteomes" id="UP000194798">
    <property type="component" value="Unassembled WGS sequence"/>
</dbReference>
<dbReference type="GO" id="GO:0004385">
    <property type="term" value="F:GMP kinase activity"/>
    <property type="evidence" value="ECO:0007669"/>
    <property type="project" value="UniProtKB-UniRule"/>
</dbReference>
<dbReference type="EC" id="2.7.4.8" evidence="2 9"/>